<proteinExistence type="predicted"/>
<dbReference type="PANTHER" id="PTHR47331">
    <property type="entry name" value="PHD-TYPE DOMAIN-CONTAINING PROTEIN"/>
    <property type="match status" value="1"/>
</dbReference>
<dbReference type="WBParaSite" id="Minc3s09467g43234">
    <property type="protein sequence ID" value="Minc3s09467g43234"/>
    <property type="gene ID" value="Minc3s09467g43234"/>
</dbReference>
<protein>
    <submittedName>
        <fullName evidence="2">Uncharacterized protein</fullName>
    </submittedName>
</protein>
<dbReference type="AlphaFoldDB" id="A0A914NTA8"/>
<organism evidence="1 2">
    <name type="scientific">Meloidogyne incognita</name>
    <name type="common">Southern root-knot nematode worm</name>
    <name type="synonym">Oxyuris incognita</name>
    <dbReference type="NCBI Taxonomy" id="6306"/>
    <lineage>
        <taxon>Eukaryota</taxon>
        <taxon>Metazoa</taxon>
        <taxon>Ecdysozoa</taxon>
        <taxon>Nematoda</taxon>
        <taxon>Chromadorea</taxon>
        <taxon>Rhabditida</taxon>
        <taxon>Tylenchina</taxon>
        <taxon>Tylenchomorpha</taxon>
        <taxon>Tylenchoidea</taxon>
        <taxon>Meloidogynidae</taxon>
        <taxon>Meloidogyninae</taxon>
        <taxon>Meloidogyne</taxon>
        <taxon>Meloidogyne incognita group</taxon>
    </lineage>
</organism>
<keyword evidence="1" id="KW-1185">Reference proteome</keyword>
<dbReference type="GO" id="GO:0006259">
    <property type="term" value="P:DNA metabolic process"/>
    <property type="evidence" value="ECO:0007669"/>
    <property type="project" value="UniProtKB-ARBA"/>
</dbReference>
<evidence type="ECO:0000313" key="1">
    <source>
        <dbReference type="Proteomes" id="UP000887563"/>
    </source>
</evidence>
<dbReference type="Pfam" id="PF05380">
    <property type="entry name" value="Peptidase_A17"/>
    <property type="match status" value="1"/>
</dbReference>
<name>A0A914NTA8_MELIC</name>
<dbReference type="GO" id="GO:0003676">
    <property type="term" value="F:nucleic acid binding"/>
    <property type="evidence" value="ECO:0007669"/>
    <property type="project" value="InterPro"/>
</dbReference>
<dbReference type="Proteomes" id="UP000887563">
    <property type="component" value="Unplaced"/>
</dbReference>
<dbReference type="InterPro" id="IPR008042">
    <property type="entry name" value="Retrotrans_Pao"/>
</dbReference>
<dbReference type="PANTHER" id="PTHR47331:SF1">
    <property type="entry name" value="GAG-LIKE PROTEIN"/>
    <property type="match status" value="1"/>
</dbReference>
<evidence type="ECO:0000313" key="2">
    <source>
        <dbReference type="WBParaSite" id="Minc3s09467g43234"/>
    </source>
</evidence>
<dbReference type="Gene3D" id="3.30.420.10">
    <property type="entry name" value="Ribonuclease H-like superfamily/Ribonuclease H"/>
    <property type="match status" value="1"/>
</dbReference>
<accession>A0A914NTA8</accession>
<dbReference type="InterPro" id="IPR043502">
    <property type="entry name" value="DNA/RNA_pol_sf"/>
</dbReference>
<dbReference type="SUPFAM" id="SSF56672">
    <property type="entry name" value="DNA/RNA polymerases"/>
    <property type="match status" value="1"/>
</dbReference>
<reference evidence="2" key="1">
    <citation type="submission" date="2022-11" db="UniProtKB">
        <authorList>
            <consortium name="WormBaseParasite"/>
        </authorList>
    </citation>
    <scope>IDENTIFICATION</scope>
</reference>
<sequence>FGGTLRDPIRIRSPSYAVAIAREDGGWEDLELNWTKEISTSFEMANWVAEMPTRATDLPEVRRAIELSTEVPGIMLGTRHFWKYFMGKTEVAPGLFVIQTVFGPVVGGESDMSPQGGKLSHSLAAVGKTCVDQMPPSNTIEEFWSLESIGIKENPAADDDQIAINQLETSITQDDEGRYSVSWLWREPRAPLPSNYRMAFSRLCSTYSSLHRSADLLGKYNKVFLDYLKQGIIEPAKRNTEGQEHYLAHHAVITHKIRPVFDASAHPRGQPSLNDCLLRGPVLLPELVGLLIRFRLPKYVAISDVESSFLMVGLHPSDREFAKFLWVKDISRRPEGENIQYYRFARVAFGVICSPYLLAGVIRHHLGKYGKGVAAELANSLYVDNLHLGAETWPELLDKCQRAREIFSEARMNLREFSSNSRELMRAIPEKDRLDSKEPKVLGMRWNTQVDTLSFLLPKEGIKSNTSRRAVLSSLAGIYDPLGLLSPSILPAKLFFQKLWDEGRDWDSPLSEEESSVWEQFLKGWRDSNISLPRRALSTSTDKIELHTFVDASSCAYAAAIYLRAKLFFQKLWDEGRDWDSPLSEEESSVWEQFLKGWRDSNISLPRRALSTSTDKIELHTFVDASSCAYAAAIYLRGVNKNTVTTSLIFSKNRLKPKKGGKTLTIPRMELIAILIGVRATAYIEKEIGVPLAEIHLWSDSQIALSWVKSSQNQPTFVQRRLDEVKKHVNITFHYVRTDENPADLATRGLSPQELNQSQLWWSGPKWLAQGRANWPQDPTFDSFNLIENETEEIYTDQILSLPVQVTSRESHQLLNRSSSWSKSRRIMIYILRFIKVILGIKGAPTIGLKSVSENGPPTAADITLGREIFN</sequence>
<dbReference type="InterPro" id="IPR036397">
    <property type="entry name" value="RNaseH_sf"/>
</dbReference>